<dbReference type="SUPFAM" id="SSF50978">
    <property type="entry name" value="WD40 repeat-like"/>
    <property type="match status" value="1"/>
</dbReference>
<evidence type="ECO:0000256" key="6">
    <source>
        <dbReference type="ARBA" id="ARBA00023163"/>
    </source>
</evidence>
<dbReference type="InterPro" id="IPR053826">
    <property type="entry name" value="WDR75"/>
</dbReference>
<dbReference type="Proteomes" id="UP000034947">
    <property type="component" value="Unassembled WGS sequence"/>
</dbReference>
<proteinExistence type="predicted"/>
<feature type="region of interest" description="Disordered" evidence="9">
    <location>
        <begin position="1"/>
        <end position="82"/>
    </location>
</feature>
<keyword evidence="11" id="KW-1185">Reference proteome</keyword>
<dbReference type="EMBL" id="JYKN01000207">
    <property type="protein sequence ID" value="KKK25320.1"/>
    <property type="molecule type" value="Genomic_DNA"/>
</dbReference>
<dbReference type="Pfam" id="PF23869">
    <property type="entry name" value="Beta-prop_WDR75_1st"/>
    <property type="match status" value="1"/>
</dbReference>
<keyword evidence="7" id="KW-0539">Nucleus</keyword>
<dbReference type="VEuPathDB" id="FungiDB:P175DRAFT_0478248"/>
<evidence type="ECO:0000256" key="2">
    <source>
        <dbReference type="ARBA" id="ARBA00022517"/>
    </source>
</evidence>
<evidence type="ECO:0000256" key="7">
    <source>
        <dbReference type="ARBA" id="ARBA00023242"/>
    </source>
</evidence>
<keyword evidence="3" id="KW-0698">rRNA processing</keyword>
<keyword evidence="5" id="KW-0677">Repeat</keyword>
<dbReference type="OrthoDB" id="4096at2759"/>
<dbReference type="Gene3D" id="2.130.10.10">
    <property type="entry name" value="YVTN repeat-like/Quinoprotein amine dehydrogenase"/>
    <property type="match status" value="1"/>
</dbReference>
<evidence type="ECO:0000313" key="10">
    <source>
        <dbReference type="EMBL" id="KKK25320.1"/>
    </source>
</evidence>
<evidence type="ECO:0000256" key="8">
    <source>
        <dbReference type="PROSITE-ProRule" id="PRU00221"/>
    </source>
</evidence>
<dbReference type="SUPFAM" id="SSF82171">
    <property type="entry name" value="DPP6 N-terminal domain-like"/>
    <property type="match status" value="1"/>
</dbReference>
<name>A0A0F8X6V0_9EURO</name>
<dbReference type="GO" id="GO:0032040">
    <property type="term" value="C:small-subunit processome"/>
    <property type="evidence" value="ECO:0007669"/>
    <property type="project" value="InterPro"/>
</dbReference>
<feature type="repeat" description="WD" evidence="8">
    <location>
        <begin position="354"/>
        <end position="401"/>
    </location>
</feature>
<keyword evidence="2" id="KW-0690">Ribosome biogenesis</keyword>
<feature type="compositionally biased region" description="Polar residues" evidence="9">
    <location>
        <begin position="1"/>
        <end position="10"/>
    </location>
</feature>
<evidence type="ECO:0000313" key="11">
    <source>
        <dbReference type="Proteomes" id="UP000034947"/>
    </source>
</evidence>
<comment type="subcellular location">
    <subcellularLocation>
        <location evidence="1">Nucleus</location>
        <location evidence="1">Nucleolus</location>
    </subcellularLocation>
</comment>
<keyword evidence="6" id="KW-0804">Transcription</keyword>
<evidence type="ECO:0000256" key="4">
    <source>
        <dbReference type="ARBA" id="ARBA00022574"/>
    </source>
</evidence>
<reference evidence="10 11" key="1">
    <citation type="submission" date="2015-02" db="EMBL/GenBank/DDBJ databases">
        <title>Draft Genome Sequences of Two Closely-Related Aflatoxigenic Aspergillus Species Obtained from the Cote d'Ivoire.</title>
        <authorList>
            <person name="Moore G.G."/>
            <person name="Beltz S.B."/>
            <person name="Mack B.M."/>
        </authorList>
    </citation>
    <scope>NUCLEOTIDE SEQUENCE [LARGE SCALE GENOMIC DNA]</scope>
    <source>
        <strain evidence="10 11">SRRC1432</strain>
    </source>
</reference>
<dbReference type="GO" id="GO:0045943">
    <property type="term" value="P:positive regulation of transcription by RNA polymerase I"/>
    <property type="evidence" value="ECO:0007669"/>
    <property type="project" value="InterPro"/>
</dbReference>
<evidence type="ECO:0000256" key="9">
    <source>
        <dbReference type="SAM" id="MobiDB-lite"/>
    </source>
</evidence>
<feature type="compositionally biased region" description="Basic and acidic residues" evidence="9">
    <location>
        <begin position="48"/>
        <end position="57"/>
    </location>
</feature>
<sequence length="947" mass="102616">MSPIDQTSQGRLPKRSRPNDVGSDSVVQNKREGVKRRRTSGVENGVEEDSRSSKASKESGNTNNRDMIVASNETSLHKTEEKPASLSESWSLLRGIAGQFSNLDPTFSFDEQYLLLGLEEAVHVYSIATSRLFRALEIAPGDSIIGYRLSPVNQERLYIFTLSGSVSEWDWPSGKQVAHWHTYHKTISADLVYGDAASDTTGSYATLFSLRERKDGKKELVITPLNSENPQSTAILETNTKIVSFRVAADGQAVFAYGGSHAFFGCVTSNQGSGSLQYTWREVKLPFSITCVDIKQDGTPKQSKAPGTLNRKALEFDLAVGGADGSILIYHNALGFLGIGSGREGDKSLAPRRLHWHRDPVRSVRWSKDGQLLSSKNYVISGGNESVMVLWQLDTGRKQFLPHLSSPISSIVVSGSGNAYAVKLSDNRIVVLSARELQPLATITGLQLCPRVAKFTDQPVSKASPSAAAVTAILHPQHPDQLLVTVPASHQITQDGSTLTNSPVLQTYDIRSNTHISRQALARTNVTTLNISPDGAQILPPDVKYLEVSQDGKWMATIDSWGPYPQDVEALGLEITGNTGARLDFEEIHLKFWRWSDSSGLWQLITRIDGPHSSDEGSASVLDLVSRPNSHEYATIGSDALLRFWRPVVRSRGGLQLDNVDQLPETWKCRNTLNLKGYIGGCSSNALKSASICFSQDGSVLAVCVQSTSTNPGLVVLIDVQSCSVRYSRIGVYSGEICDSSFVGCQLVIATKQSVFIWDTVNDVVRIIDLQGANSSLGGHDTRLLCVNPKTQTFAITARQLRGKASSKKARKSRVTVQVYDVHTLSLLSQSILTKEPVALLSNIHSAEYVILDAAANVQRLGCMGKAAQVSNPDDSALVKYPDAGLGSLFGRPSIGNANTPSTLAITGFNSRSSESVGLAGVFGDTPPFALPPSRVVFRDLVKALSV</sequence>
<dbReference type="PROSITE" id="PS50082">
    <property type="entry name" value="WD_REPEATS_2"/>
    <property type="match status" value="1"/>
</dbReference>
<evidence type="ECO:0000256" key="5">
    <source>
        <dbReference type="ARBA" id="ARBA00022737"/>
    </source>
</evidence>
<dbReference type="SMART" id="SM00320">
    <property type="entry name" value="WD40"/>
    <property type="match status" value="3"/>
</dbReference>
<evidence type="ECO:0000256" key="3">
    <source>
        <dbReference type="ARBA" id="ARBA00022552"/>
    </source>
</evidence>
<keyword evidence="4 8" id="KW-0853">WD repeat</keyword>
<dbReference type="PANTHER" id="PTHR44215">
    <property type="entry name" value="WD REPEAT-CONTAINING PROTEIN 75"/>
    <property type="match status" value="1"/>
</dbReference>
<dbReference type="PANTHER" id="PTHR44215:SF1">
    <property type="entry name" value="WD REPEAT-CONTAINING PROTEIN 75"/>
    <property type="match status" value="1"/>
</dbReference>
<dbReference type="InterPro" id="IPR001680">
    <property type="entry name" value="WD40_rpt"/>
</dbReference>
<comment type="caution">
    <text evidence="10">The sequence shown here is derived from an EMBL/GenBank/DDBJ whole genome shotgun (WGS) entry which is preliminary data.</text>
</comment>
<dbReference type="InterPro" id="IPR036322">
    <property type="entry name" value="WD40_repeat_dom_sf"/>
</dbReference>
<accession>A0A0F8X6V0</accession>
<dbReference type="GO" id="GO:0003723">
    <property type="term" value="F:RNA binding"/>
    <property type="evidence" value="ECO:0007669"/>
    <property type="project" value="InterPro"/>
</dbReference>
<dbReference type="GO" id="GO:0006364">
    <property type="term" value="P:rRNA processing"/>
    <property type="evidence" value="ECO:0007669"/>
    <property type="project" value="UniProtKB-KW"/>
</dbReference>
<dbReference type="AlphaFoldDB" id="A0A0F8X6V0"/>
<gene>
    <name evidence="10" type="ORF">AOCH_004320</name>
</gene>
<protein>
    <submittedName>
        <fullName evidence="10">Uncharacterized protein</fullName>
    </submittedName>
</protein>
<organism evidence="10 11">
    <name type="scientific">Aspergillus ochraceoroseus</name>
    <dbReference type="NCBI Taxonomy" id="138278"/>
    <lineage>
        <taxon>Eukaryota</taxon>
        <taxon>Fungi</taxon>
        <taxon>Dikarya</taxon>
        <taxon>Ascomycota</taxon>
        <taxon>Pezizomycotina</taxon>
        <taxon>Eurotiomycetes</taxon>
        <taxon>Eurotiomycetidae</taxon>
        <taxon>Eurotiales</taxon>
        <taxon>Aspergillaceae</taxon>
        <taxon>Aspergillus</taxon>
        <taxon>Aspergillus subgen. Nidulantes</taxon>
    </lineage>
</organism>
<dbReference type="InterPro" id="IPR015943">
    <property type="entry name" value="WD40/YVTN_repeat-like_dom_sf"/>
</dbReference>
<dbReference type="GO" id="GO:2000234">
    <property type="term" value="P:positive regulation of rRNA processing"/>
    <property type="evidence" value="ECO:0007669"/>
    <property type="project" value="TreeGrafter"/>
</dbReference>
<evidence type="ECO:0000256" key="1">
    <source>
        <dbReference type="ARBA" id="ARBA00004604"/>
    </source>
</evidence>